<keyword evidence="3" id="KW-1003">Cell membrane</keyword>
<sequence>MHATKLLSRAYSYIFLVVGLLIFIGPLLWLISTMLKTQAQTYVFPPELLPDPFTLGSFSRLFETMTLMPRWIMNSFIVASINGLGTIISSSLIAFGFARTKSRLRAPLFVIVLATLMIPSQVTLIPMYILFSKIGWYDTWLPLTIPVLLASPYFIFLFRQYFLTLPRELDEATYVDGGNYWTIYSRVVLPLSGPILISGFIFSFVFTWTDYFTPLIFIQSEKLQMMSVGLQLIMGKNAQDLPMMAAGSFLALLPIAIIYFSAQKYFVEGVVMSGIK</sequence>
<evidence type="ECO:0000256" key="1">
    <source>
        <dbReference type="ARBA" id="ARBA00004651"/>
    </source>
</evidence>
<comment type="subcellular location">
    <subcellularLocation>
        <location evidence="1 7">Cell membrane</location>
        <topology evidence="1 7">Multi-pass membrane protein</topology>
    </subcellularLocation>
</comment>
<reference evidence="9 10" key="1">
    <citation type="submission" date="2017-07" db="EMBL/GenBank/DDBJ databases">
        <title>Paenibacillus herberti R33 genome sequencing and assembly.</title>
        <authorList>
            <person name="Su W."/>
        </authorList>
    </citation>
    <scope>NUCLEOTIDE SEQUENCE [LARGE SCALE GENOMIC DNA]</scope>
    <source>
        <strain evidence="9 10">R33</strain>
    </source>
</reference>
<dbReference type="Gene3D" id="1.10.3720.10">
    <property type="entry name" value="MetI-like"/>
    <property type="match status" value="1"/>
</dbReference>
<keyword evidence="5 7" id="KW-1133">Transmembrane helix</keyword>
<dbReference type="GO" id="GO:0005886">
    <property type="term" value="C:plasma membrane"/>
    <property type="evidence" value="ECO:0007669"/>
    <property type="project" value="UniProtKB-SubCell"/>
</dbReference>
<feature type="transmembrane region" description="Helical" evidence="7">
    <location>
        <begin position="183"/>
        <end position="206"/>
    </location>
</feature>
<feature type="transmembrane region" description="Helical" evidence="7">
    <location>
        <begin position="71"/>
        <end position="96"/>
    </location>
</feature>
<evidence type="ECO:0000313" key="10">
    <source>
        <dbReference type="Proteomes" id="UP000215145"/>
    </source>
</evidence>
<dbReference type="RefSeq" id="WP_089523887.1">
    <property type="nucleotide sequence ID" value="NZ_NMUQ01000001.1"/>
</dbReference>
<feature type="transmembrane region" description="Helical" evidence="7">
    <location>
        <begin position="143"/>
        <end position="162"/>
    </location>
</feature>
<protein>
    <submittedName>
        <fullName evidence="9">ABC transporter permease</fullName>
    </submittedName>
</protein>
<accession>A0A229P4F2</accession>
<feature type="transmembrane region" description="Helical" evidence="7">
    <location>
        <begin position="108"/>
        <end position="131"/>
    </location>
</feature>
<evidence type="ECO:0000256" key="7">
    <source>
        <dbReference type="RuleBase" id="RU363032"/>
    </source>
</evidence>
<evidence type="ECO:0000256" key="3">
    <source>
        <dbReference type="ARBA" id="ARBA00022475"/>
    </source>
</evidence>
<dbReference type="PROSITE" id="PS50928">
    <property type="entry name" value="ABC_TM1"/>
    <property type="match status" value="1"/>
</dbReference>
<comment type="similarity">
    <text evidence="7">Belongs to the binding-protein-dependent transport system permease family.</text>
</comment>
<dbReference type="GO" id="GO:0055085">
    <property type="term" value="P:transmembrane transport"/>
    <property type="evidence" value="ECO:0007669"/>
    <property type="project" value="InterPro"/>
</dbReference>
<gene>
    <name evidence="9" type="ORF">CGZ75_09175</name>
</gene>
<dbReference type="EMBL" id="NMUQ01000001">
    <property type="protein sequence ID" value="OXM16805.1"/>
    <property type="molecule type" value="Genomic_DNA"/>
</dbReference>
<comment type="caution">
    <text evidence="9">The sequence shown here is derived from an EMBL/GenBank/DDBJ whole genome shotgun (WGS) entry which is preliminary data.</text>
</comment>
<keyword evidence="6 7" id="KW-0472">Membrane</keyword>
<dbReference type="Proteomes" id="UP000215145">
    <property type="component" value="Unassembled WGS sequence"/>
</dbReference>
<evidence type="ECO:0000256" key="2">
    <source>
        <dbReference type="ARBA" id="ARBA00022448"/>
    </source>
</evidence>
<feature type="transmembrane region" description="Helical" evidence="7">
    <location>
        <begin position="12"/>
        <end position="31"/>
    </location>
</feature>
<keyword evidence="10" id="KW-1185">Reference proteome</keyword>
<keyword evidence="4 7" id="KW-0812">Transmembrane</keyword>
<evidence type="ECO:0000313" key="9">
    <source>
        <dbReference type="EMBL" id="OXM16805.1"/>
    </source>
</evidence>
<evidence type="ECO:0000256" key="4">
    <source>
        <dbReference type="ARBA" id="ARBA00022692"/>
    </source>
</evidence>
<evidence type="ECO:0000256" key="6">
    <source>
        <dbReference type="ARBA" id="ARBA00023136"/>
    </source>
</evidence>
<dbReference type="InterPro" id="IPR000515">
    <property type="entry name" value="MetI-like"/>
</dbReference>
<dbReference type="AlphaFoldDB" id="A0A229P4F2"/>
<keyword evidence="2 7" id="KW-0813">Transport</keyword>
<feature type="transmembrane region" description="Helical" evidence="7">
    <location>
        <begin position="241"/>
        <end position="262"/>
    </location>
</feature>
<dbReference type="OrthoDB" id="2569182at2"/>
<proteinExistence type="inferred from homology"/>
<dbReference type="SUPFAM" id="SSF161098">
    <property type="entry name" value="MetI-like"/>
    <property type="match status" value="1"/>
</dbReference>
<organism evidence="9 10">
    <name type="scientific">Paenibacillus herberti</name>
    <dbReference type="NCBI Taxonomy" id="1619309"/>
    <lineage>
        <taxon>Bacteria</taxon>
        <taxon>Bacillati</taxon>
        <taxon>Bacillota</taxon>
        <taxon>Bacilli</taxon>
        <taxon>Bacillales</taxon>
        <taxon>Paenibacillaceae</taxon>
        <taxon>Paenibacillus</taxon>
    </lineage>
</organism>
<dbReference type="Pfam" id="PF00528">
    <property type="entry name" value="BPD_transp_1"/>
    <property type="match status" value="1"/>
</dbReference>
<dbReference type="PANTHER" id="PTHR43744">
    <property type="entry name" value="ABC TRANSPORTER PERMEASE PROTEIN MG189-RELATED-RELATED"/>
    <property type="match status" value="1"/>
</dbReference>
<dbReference type="PANTHER" id="PTHR43744:SF12">
    <property type="entry name" value="ABC TRANSPORTER PERMEASE PROTEIN MG189-RELATED"/>
    <property type="match status" value="1"/>
</dbReference>
<evidence type="ECO:0000259" key="8">
    <source>
        <dbReference type="PROSITE" id="PS50928"/>
    </source>
</evidence>
<dbReference type="InterPro" id="IPR035906">
    <property type="entry name" value="MetI-like_sf"/>
</dbReference>
<feature type="domain" description="ABC transmembrane type-1" evidence="8">
    <location>
        <begin position="72"/>
        <end position="262"/>
    </location>
</feature>
<dbReference type="CDD" id="cd06261">
    <property type="entry name" value="TM_PBP2"/>
    <property type="match status" value="1"/>
</dbReference>
<evidence type="ECO:0000256" key="5">
    <source>
        <dbReference type="ARBA" id="ARBA00022989"/>
    </source>
</evidence>
<name>A0A229P4F2_9BACL</name>